<keyword evidence="9" id="KW-1185">Reference proteome</keyword>
<dbReference type="GO" id="GO:0008610">
    <property type="term" value="P:lipid biosynthetic process"/>
    <property type="evidence" value="ECO:0007669"/>
    <property type="project" value="InterPro"/>
</dbReference>
<dbReference type="Proteomes" id="UP001152797">
    <property type="component" value="Unassembled WGS sequence"/>
</dbReference>
<name>A0A9P1D8I8_9DINO</name>
<sequence length="590" mass="65354">MREALRRAASNRWDEMTPEQAVEEVSPVLRAGAEAVAESLATGKPLKDTRLSVTSQALEPLQATPDLDFIGHLTSVVASLRSFLLAYLAITATDYPAFGAASQWSFQWMWPILLRNLLATWVICGFWDWFLYLSPMKEVLRPFKMNPKYPPVAQLRHDAVATSVASCCGTAVEIFLCRAWATGQLAMQPTLQEAPLWTLFWAATIVHWRIPHFYLMHRALHPWRTTHVPDVGKFLYRHVHAQHHKSYLPTAFSGTNMHPVEATLYCLMPSLFMAYMLRLHPAIPLGCMIDCAVGAWLGHDGFRWPGAGDYFHQLHHEHFDCNYGAQHVPIDKWLGTYCGSKEDLKKVWHNAPAGKSANLQDTSVWTCKLAVPLEQAFLAESPDASEEAQARCRAIREAFAEELEMAVKADAAAQAQKLIFEELSEVDTRPVLRVEVRGTAGRSLIDRAVAVGSKPECDVQVFGDEGVRPLQFLVVSLSTCTVIADFSGETCATWRSSMRQHEHNGLGVPGATFMIAPGERVVLQVGHSCVALGPPASNPKAWKKAARTFGEAFSEDFPAKSAKKCLKSSSASVLASDFSEKSKNLAGHFL</sequence>
<dbReference type="GO" id="GO:0016491">
    <property type="term" value="F:oxidoreductase activity"/>
    <property type="evidence" value="ECO:0007669"/>
    <property type="project" value="InterPro"/>
</dbReference>
<dbReference type="EMBL" id="CAMXCT020003447">
    <property type="protein sequence ID" value="CAL1157933.1"/>
    <property type="molecule type" value="Genomic_DNA"/>
</dbReference>
<comment type="caution">
    <text evidence="6">The sequence shown here is derived from an EMBL/GenBank/DDBJ whole genome shotgun (WGS) entry which is preliminary data.</text>
</comment>
<evidence type="ECO:0000313" key="6">
    <source>
        <dbReference type="EMBL" id="CAI4004558.1"/>
    </source>
</evidence>
<gene>
    <name evidence="6" type="ORF">C1SCF055_LOCUS30339</name>
</gene>
<protein>
    <submittedName>
        <fullName evidence="8">Lathosterol oxidase (C-5 sterol desaturase ) (Delta(7)-sterol 5-desaturase) (Delta(7)-sterol C5(6)-desaturase) (Lathosterol 5-desaturase) (Sterol-C5-desaturase)</fullName>
    </submittedName>
</protein>
<dbReference type="PANTHER" id="PTHR11863">
    <property type="entry name" value="STEROL DESATURASE"/>
    <property type="match status" value="1"/>
</dbReference>
<comment type="subcellular location">
    <subcellularLocation>
        <location evidence="1">Membrane</location>
    </subcellularLocation>
</comment>
<dbReference type="InterPro" id="IPR050307">
    <property type="entry name" value="Sterol_Desaturase_Related"/>
</dbReference>
<proteinExistence type="predicted"/>
<keyword evidence="2" id="KW-0812">Transmembrane</keyword>
<evidence type="ECO:0000313" key="7">
    <source>
        <dbReference type="EMBL" id="CAL1157933.1"/>
    </source>
</evidence>
<evidence type="ECO:0000256" key="1">
    <source>
        <dbReference type="ARBA" id="ARBA00004370"/>
    </source>
</evidence>
<reference evidence="7" key="2">
    <citation type="submission" date="2024-04" db="EMBL/GenBank/DDBJ databases">
        <authorList>
            <person name="Chen Y."/>
            <person name="Shah S."/>
            <person name="Dougan E. K."/>
            <person name="Thang M."/>
            <person name="Chan C."/>
        </authorList>
    </citation>
    <scope>NUCLEOTIDE SEQUENCE [LARGE SCALE GENOMIC DNA]</scope>
</reference>
<evidence type="ECO:0000313" key="8">
    <source>
        <dbReference type="EMBL" id="CAL4791870.1"/>
    </source>
</evidence>
<dbReference type="EMBL" id="CAMXCT010003447">
    <property type="protein sequence ID" value="CAI4004558.1"/>
    <property type="molecule type" value="Genomic_DNA"/>
</dbReference>
<dbReference type="InterPro" id="IPR006694">
    <property type="entry name" value="Fatty_acid_hydroxylase"/>
</dbReference>
<accession>A0A9P1D8I8</accession>
<feature type="domain" description="Fatty acid hydroxylase" evidence="5">
    <location>
        <begin position="212"/>
        <end position="336"/>
    </location>
</feature>
<dbReference type="Pfam" id="PF04116">
    <property type="entry name" value="FA_hydroxylase"/>
    <property type="match status" value="1"/>
</dbReference>
<reference evidence="6" key="1">
    <citation type="submission" date="2022-10" db="EMBL/GenBank/DDBJ databases">
        <authorList>
            <person name="Chen Y."/>
            <person name="Dougan E. K."/>
            <person name="Chan C."/>
            <person name="Rhodes N."/>
            <person name="Thang M."/>
        </authorList>
    </citation>
    <scope>NUCLEOTIDE SEQUENCE</scope>
</reference>
<keyword evidence="3" id="KW-1133">Transmembrane helix</keyword>
<organism evidence="6">
    <name type="scientific">Cladocopium goreaui</name>
    <dbReference type="NCBI Taxonomy" id="2562237"/>
    <lineage>
        <taxon>Eukaryota</taxon>
        <taxon>Sar</taxon>
        <taxon>Alveolata</taxon>
        <taxon>Dinophyceae</taxon>
        <taxon>Suessiales</taxon>
        <taxon>Symbiodiniaceae</taxon>
        <taxon>Cladocopium</taxon>
    </lineage>
</organism>
<evidence type="ECO:0000256" key="3">
    <source>
        <dbReference type="ARBA" id="ARBA00022989"/>
    </source>
</evidence>
<evidence type="ECO:0000256" key="2">
    <source>
        <dbReference type="ARBA" id="ARBA00022692"/>
    </source>
</evidence>
<keyword evidence="4" id="KW-0472">Membrane</keyword>
<dbReference type="EMBL" id="CAMXCT030003447">
    <property type="protein sequence ID" value="CAL4791870.1"/>
    <property type="molecule type" value="Genomic_DNA"/>
</dbReference>
<evidence type="ECO:0000256" key="4">
    <source>
        <dbReference type="ARBA" id="ARBA00023136"/>
    </source>
</evidence>
<dbReference type="OrthoDB" id="408954at2759"/>
<dbReference type="GO" id="GO:0005506">
    <property type="term" value="F:iron ion binding"/>
    <property type="evidence" value="ECO:0007669"/>
    <property type="project" value="InterPro"/>
</dbReference>
<dbReference type="AlphaFoldDB" id="A0A9P1D8I8"/>
<dbReference type="GO" id="GO:0016020">
    <property type="term" value="C:membrane"/>
    <property type="evidence" value="ECO:0007669"/>
    <property type="project" value="UniProtKB-SubCell"/>
</dbReference>
<evidence type="ECO:0000259" key="5">
    <source>
        <dbReference type="Pfam" id="PF04116"/>
    </source>
</evidence>
<evidence type="ECO:0000313" key="9">
    <source>
        <dbReference type="Proteomes" id="UP001152797"/>
    </source>
</evidence>